<dbReference type="InterPro" id="IPR007627">
    <property type="entry name" value="RNA_pol_sigma70_r2"/>
</dbReference>
<dbReference type="SUPFAM" id="SSF88659">
    <property type="entry name" value="Sigma3 and sigma4 domains of RNA polymerase sigma factors"/>
    <property type="match status" value="1"/>
</dbReference>
<dbReference type="Proteomes" id="UP000214646">
    <property type="component" value="Unassembled WGS sequence"/>
</dbReference>
<dbReference type="SUPFAM" id="SSF88946">
    <property type="entry name" value="Sigma2 domain of RNA polymerase sigma factors"/>
    <property type="match status" value="1"/>
</dbReference>
<name>A0A225DEY1_9BACT</name>
<dbReference type="GO" id="GO:0003700">
    <property type="term" value="F:DNA-binding transcription factor activity"/>
    <property type="evidence" value="ECO:0007669"/>
    <property type="project" value="InterPro"/>
</dbReference>
<evidence type="ECO:0000313" key="2">
    <source>
        <dbReference type="EMBL" id="OWK34945.1"/>
    </source>
</evidence>
<dbReference type="InterPro" id="IPR013325">
    <property type="entry name" value="RNA_pol_sigma_r2"/>
</dbReference>
<reference evidence="3" key="1">
    <citation type="submission" date="2017-06" db="EMBL/GenBank/DDBJ databases">
        <title>Genome analysis of Fimbriiglobus ruber SP5, the first member of the order Planctomycetales with confirmed chitinolytic capability.</title>
        <authorList>
            <person name="Ravin N.V."/>
            <person name="Rakitin A.L."/>
            <person name="Ivanova A.A."/>
            <person name="Beletsky A.V."/>
            <person name="Kulichevskaya I.S."/>
            <person name="Mardanov A.V."/>
            <person name="Dedysh S.N."/>
        </authorList>
    </citation>
    <scope>NUCLEOTIDE SEQUENCE [LARGE SCALE GENOMIC DNA]</scope>
    <source>
        <strain evidence="3">SP5</strain>
    </source>
</reference>
<dbReference type="InterPro" id="IPR013324">
    <property type="entry name" value="RNA_pol_sigma_r3/r4-like"/>
</dbReference>
<dbReference type="Gene3D" id="1.10.1740.10">
    <property type="match status" value="1"/>
</dbReference>
<organism evidence="2 3">
    <name type="scientific">Fimbriiglobus ruber</name>
    <dbReference type="NCBI Taxonomy" id="1908690"/>
    <lineage>
        <taxon>Bacteria</taxon>
        <taxon>Pseudomonadati</taxon>
        <taxon>Planctomycetota</taxon>
        <taxon>Planctomycetia</taxon>
        <taxon>Gemmatales</taxon>
        <taxon>Gemmataceae</taxon>
        <taxon>Fimbriiglobus</taxon>
    </lineage>
</organism>
<comment type="caution">
    <text evidence="2">The sequence shown here is derived from an EMBL/GenBank/DDBJ whole genome shotgun (WGS) entry which is preliminary data.</text>
</comment>
<dbReference type="Gene3D" id="1.10.10.10">
    <property type="entry name" value="Winged helix-like DNA-binding domain superfamily/Winged helix DNA-binding domain"/>
    <property type="match status" value="1"/>
</dbReference>
<evidence type="ECO:0000313" key="3">
    <source>
        <dbReference type="Proteomes" id="UP000214646"/>
    </source>
</evidence>
<dbReference type="EMBL" id="NIDE01000019">
    <property type="protein sequence ID" value="OWK34945.1"/>
    <property type="molecule type" value="Genomic_DNA"/>
</dbReference>
<keyword evidence="3" id="KW-1185">Reference proteome</keyword>
<feature type="domain" description="RNA polymerase sigma-70 region 2" evidence="1">
    <location>
        <begin position="38"/>
        <end position="82"/>
    </location>
</feature>
<dbReference type="Pfam" id="PF04542">
    <property type="entry name" value="Sigma70_r2"/>
    <property type="match status" value="1"/>
</dbReference>
<proteinExistence type="predicted"/>
<dbReference type="NCBIfam" id="TIGR02937">
    <property type="entry name" value="sigma70-ECF"/>
    <property type="match status" value="1"/>
</dbReference>
<gene>
    <name evidence="2" type="ORF">FRUB_09787</name>
</gene>
<dbReference type="AlphaFoldDB" id="A0A225DEY1"/>
<evidence type="ECO:0000259" key="1">
    <source>
        <dbReference type="Pfam" id="PF04542"/>
    </source>
</evidence>
<dbReference type="InterPro" id="IPR014284">
    <property type="entry name" value="RNA_pol_sigma-70_dom"/>
</dbReference>
<sequence>MLDFAHRYPDPAAFLASFPGVARIVFGSPVWRKREEEVRAAVMFGVATAAPGFNPDKGASFDTYAACFIKGSVLDLVRFHDRDGRQFAEGDEGDGSATVEARPERNPIEWDDEVWQRVLAPLTRTQRRVLVAHLFDEAGVKTTAARLGVDFMEIRRVLRKALAKIKAEFPELAEELT</sequence>
<protein>
    <recommendedName>
        <fullName evidence="1">RNA polymerase sigma-70 region 2 domain-containing protein</fullName>
    </recommendedName>
</protein>
<accession>A0A225DEY1</accession>
<dbReference type="InterPro" id="IPR036388">
    <property type="entry name" value="WH-like_DNA-bd_sf"/>
</dbReference>
<dbReference type="GO" id="GO:0006352">
    <property type="term" value="P:DNA-templated transcription initiation"/>
    <property type="evidence" value="ECO:0007669"/>
    <property type="project" value="InterPro"/>
</dbReference>